<dbReference type="InterPro" id="IPR018488">
    <property type="entry name" value="cNMP-bd_CS"/>
</dbReference>
<dbReference type="GO" id="GO:0003700">
    <property type="term" value="F:DNA-binding transcription factor activity"/>
    <property type="evidence" value="ECO:0007669"/>
    <property type="project" value="TreeGrafter"/>
</dbReference>
<feature type="domain" description="Cyclic nucleotide-binding" evidence="4">
    <location>
        <begin position="41"/>
        <end position="144"/>
    </location>
</feature>
<dbReference type="PANTHER" id="PTHR24567">
    <property type="entry name" value="CRP FAMILY TRANSCRIPTIONAL REGULATORY PROTEIN"/>
    <property type="match status" value="1"/>
</dbReference>
<evidence type="ECO:0000256" key="1">
    <source>
        <dbReference type="ARBA" id="ARBA00023015"/>
    </source>
</evidence>
<dbReference type="Gene3D" id="2.60.120.10">
    <property type="entry name" value="Jelly Rolls"/>
    <property type="match status" value="1"/>
</dbReference>
<sequence length="256" mass="27456">MVEEGSVIAIVDCRDGRQDTSDDPLGATAALALRSLAAVPAFSGLDQAIVRRLAAVCGCRDYPKGQVIFHRGDPADCLYVLVRGEVMISVLSPHGDRMVVATCAPPEVFGEIALLDGGTRTASVETLTPTRVLTISRTDFLALLRAHPPLMESLLQVVGRLFRQTLERSSDYVFLNLQGRVAKILVQLASARGVPTESGVSVELRVTQATFADMAGGSRPMVNQILRGFVNRGFLAVHGRVVAIHDLTGLRRQAGL</sequence>
<dbReference type="Proteomes" id="UP000063699">
    <property type="component" value="Chromosome"/>
</dbReference>
<dbReference type="Pfam" id="PF13545">
    <property type="entry name" value="HTH_Crp_2"/>
    <property type="match status" value="1"/>
</dbReference>
<dbReference type="EMBL" id="CP012752">
    <property type="protein sequence ID" value="ALG09703.1"/>
    <property type="molecule type" value="Genomic_DNA"/>
</dbReference>
<dbReference type="RefSeq" id="WP_054291607.1">
    <property type="nucleotide sequence ID" value="NZ_CP012752.1"/>
</dbReference>
<feature type="domain" description="HTH crp-type" evidence="5">
    <location>
        <begin position="175"/>
        <end position="248"/>
    </location>
</feature>
<dbReference type="GO" id="GO:0003677">
    <property type="term" value="F:DNA binding"/>
    <property type="evidence" value="ECO:0007669"/>
    <property type="project" value="UniProtKB-KW"/>
</dbReference>
<dbReference type="SMART" id="SM00100">
    <property type="entry name" value="cNMP"/>
    <property type="match status" value="1"/>
</dbReference>
<dbReference type="InterPro" id="IPR018490">
    <property type="entry name" value="cNMP-bd_dom_sf"/>
</dbReference>
<dbReference type="InterPro" id="IPR036390">
    <property type="entry name" value="WH_DNA-bd_sf"/>
</dbReference>
<dbReference type="SMART" id="SM00419">
    <property type="entry name" value="HTH_CRP"/>
    <property type="match status" value="1"/>
</dbReference>
<reference evidence="6 7" key="1">
    <citation type="submission" date="2015-07" db="EMBL/GenBank/DDBJ databases">
        <title>Genome sequencing of Kibdelosporangium phytohabitans.</title>
        <authorList>
            <person name="Qin S."/>
            <person name="Xing K."/>
        </authorList>
    </citation>
    <scope>NUCLEOTIDE SEQUENCE [LARGE SCALE GENOMIC DNA]</scope>
    <source>
        <strain evidence="6 7">KLBMP1111</strain>
    </source>
</reference>
<dbReference type="STRING" id="860235.AOZ06_24860"/>
<evidence type="ECO:0000313" key="7">
    <source>
        <dbReference type="Proteomes" id="UP000063699"/>
    </source>
</evidence>
<evidence type="ECO:0000259" key="5">
    <source>
        <dbReference type="PROSITE" id="PS51063"/>
    </source>
</evidence>
<dbReference type="PROSITE" id="PS00889">
    <property type="entry name" value="CNMP_BINDING_2"/>
    <property type="match status" value="1"/>
</dbReference>
<dbReference type="PROSITE" id="PS50042">
    <property type="entry name" value="CNMP_BINDING_3"/>
    <property type="match status" value="1"/>
</dbReference>
<evidence type="ECO:0000256" key="2">
    <source>
        <dbReference type="ARBA" id="ARBA00023125"/>
    </source>
</evidence>
<keyword evidence="2" id="KW-0238">DNA-binding</keyword>
<dbReference type="InterPro" id="IPR036388">
    <property type="entry name" value="WH-like_DNA-bd_sf"/>
</dbReference>
<name>A0A0N7F3V7_9PSEU</name>
<dbReference type="SUPFAM" id="SSF51206">
    <property type="entry name" value="cAMP-binding domain-like"/>
    <property type="match status" value="1"/>
</dbReference>
<dbReference type="Pfam" id="PF00027">
    <property type="entry name" value="cNMP_binding"/>
    <property type="match status" value="1"/>
</dbReference>
<keyword evidence="1" id="KW-0805">Transcription regulation</keyword>
<dbReference type="InterPro" id="IPR014710">
    <property type="entry name" value="RmlC-like_jellyroll"/>
</dbReference>
<dbReference type="Gene3D" id="1.10.10.10">
    <property type="entry name" value="Winged helix-like DNA-binding domain superfamily/Winged helix DNA-binding domain"/>
    <property type="match status" value="1"/>
</dbReference>
<dbReference type="AlphaFoldDB" id="A0A0N7F3V7"/>
<dbReference type="CDD" id="cd00038">
    <property type="entry name" value="CAP_ED"/>
    <property type="match status" value="1"/>
</dbReference>
<evidence type="ECO:0008006" key="8">
    <source>
        <dbReference type="Google" id="ProtNLM"/>
    </source>
</evidence>
<dbReference type="InterPro" id="IPR050397">
    <property type="entry name" value="Env_Response_Regulators"/>
</dbReference>
<protein>
    <recommendedName>
        <fullName evidence="8">Crp/Fnr family transcriptional regulator</fullName>
    </recommendedName>
</protein>
<gene>
    <name evidence="6" type="ORF">AOZ06_24860</name>
</gene>
<dbReference type="SUPFAM" id="SSF46785">
    <property type="entry name" value="Winged helix' DNA-binding domain"/>
    <property type="match status" value="1"/>
</dbReference>
<dbReference type="GO" id="GO:0005829">
    <property type="term" value="C:cytosol"/>
    <property type="evidence" value="ECO:0007669"/>
    <property type="project" value="TreeGrafter"/>
</dbReference>
<organism evidence="6 7">
    <name type="scientific">Kibdelosporangium phytohabitans</name>
    <dbReference type="NCBI Taxonomy" id="860235"/>
    <lineage>
        <taxon>Bacteria</taxon>
        <taxon>Bacillati</taxon>
        <taxon>Actinomycetota</taxon>
        <taxon>Actinomycetes</taxon>
        <taxon>Pseudonocardiales</taxon>
        <taxon>Pseudonocardiaceae</taxon>
        <taxon>Kibdelosporangium</taxon>
    </lineage>
</organism>
<accession>A0A0N7F3V7</accession>
<dbReference type="InterPro" id="IPR012318">
    <property type="entry name" value="HTH_CRP"/>
</dbReference>
<proteinExistence type="predicted"/>
<dbReference type="PANTHER" id="PTHR24567:SF74">
    <property type="entry name" value="HTH-TYPE TRANSCRIPTIONAL REGULATOR ARCR"/>
    <property type="match status" value="1"/>
</dbReference>
<evidence type="ECO:0000256" key="3">
    <source>
        <dbReference type="ARBA" id="ARBA00023163"/>
    </source>
</evidence>
<evidence type="ECO:0000259" key="4">
    <source>
        <dbReference type="PROSITE" id="PS50042"/>
    </source>
</evidence>
<evidence type="ECO:0000313" key="6">
    <source>
        <dbReference type="EMBL" id="ALG09703.1"/>
    </source>
</evidence>
<keyword evidence="3" id="KW-0804">Transcription</keyword>
<dbReference type="KEGG" id="kphy:AOZ06_24860"/>
<keyword evidence="7" id="KW-1185">Reference proteome</keyword>
<dbReference type="PROSITE" id="PS51063">
    <property type="entry name" value="HTH_CRP_2"/>
    <property type="match status" value="1"/>
</dbReference>
<dbReference type="InterPro" id="IPR000595">
    <property type="entry name" value="cNMP-bd_dom"/>
</dbReference>